<dbReference type="InParanoid" id="A0A1U7ZX48"/>
<evidence type="ECO:0000256" key="5">
    <source>
        <dbReference type="ARBA" id="ARBA00022801"/>
    </source>
</evidence>
<dbReference type="InterPro" id="IPR033121">
    <property type="entry name" value="PEPTIDASE_A1"/>
</dbReference>
<keyword evidence="3 9" id="KW-0732">Signal</keyword>
<evidence type="ECO:0000259" key="10">
    <source>
        <dbReference type="PROSITE" id="PS51767"/>
    </source>
</evidence>
<feature type="signal peptide" evidence="9">
    <location>
        <begin position="1"/>
        <end position="22"/>
    </location>
</feature>
<dbReference type="PANTHER" id="PTHR13683:SF750">
    <property type="entry name" value="ASPARTYL PROTEASE AED1"/>
    <property type="match status" value="1"/>
</dbReference>
<evidence type="ECO:0000256" key="6">
    <source>
        <dbReference type="ARBA" id="ARBA00023157"/>
    </source>
</evidence>
<evidence type="ECO:0000256" key="2">
    <source>
        <dbReference type="ARBA" id="ARBA00022670"/>
    </source>
</evidence>
<dbReference type="PROSITE" id="PS00141">
    <property type="entry name" value="ASP_PROTEASE"/>
    <property type="match status" value="1"/>
</dbReference>
<dbReference type="PRINTS" id="PR00792">
    <property type="entry name" value="PEPSIN"/>
</dbReference>
<evidence type="ECO:0000256" key="1">
    <source>
        <dbReference type="ARBA" id="ARBA00007447"/>
    </source>
</evidence>
<dbReference type="OrthoDB" id="2747330at2759"/>
<dbReference type="InterPro" id="IPR001461">
    <property type="entry name" value="Aspartic_peptidase_A1"/>
</dbReference>
<evidence type="ECO:0000313" key="11">
    <source>
        <dbReference type="Proteomes" id="UP000189703"/>
    </source>
</evidence>
<evidence type="ECO:0000256" key="7">
    <source>
        <dbReference type="PIRSR" id="PIRSR601461-1"/>
    </source>
</evidence>
<feature type="active site" evidence="7">
    <location>
        <position position="348"/>
    </location>
</feature>
<dbReference type="InterPro" id="IPR021109">
    <property type="entry name" value="Peptidase_aspartic_dom_sf"/>
</dbReference>
<comment type="similarity">
    <text evidence="1 8">Belongs to the peptidase A1 family.</text>
</comment>
<protein>
    <submittedName>
        <fullName evidence="12">Aspartyl protease family protein At5g10770-like</fullName>
    </submittedName>
</protein>
<dbReference type="KEGG" id="nnu:104598622"/>
<dbReference type="InterPro" id="IPR033873">
    <property type="entry name" value="CND41-like"/>
</dbReference>
<dbReference type="FunFam" id="2.40.70.10:FF:000021">
    <property type="entry name" value="Aspartyl protease AED1"/>
    <property type="match status" value="1"/>
</dbReference>
<dbReference type="InterPro" id="IPR032861">
    <property type="entry name" value="TAXi_N"/>
</dbReference>
<dbReference type="Proteomes" id="UP000189703">
    <property type="component" value="Unplaced"/>
</dbReference>
<evidence type="ECO:0000256" key="4">
    <source>
        <dbReference type="ARBA" id="ARBA00022750"/>
    </source>
</evidence>
<dbReference type="GO" id="GO:0006508">
    <property type="term" value="P:proteolysis"/>
    <property type="evidence" value="ECO:0007669"/>
    <property type="project" value="UniProtKB-KW"/>
</dbReference>
<evidence type="ECO:0000256" key="9">
    <source>
        <dbReference type="SAM" id="SignalP"/>
    </source>
</evidence>
<dbReference type="Pfam" id="PF14541">
    <property type="entry name" value="TAXi_C"/>
    <property type="match status" value="1"/>
</dbReference>
<dbReference type="AlphaFoldDB" id="A0A1U7ZX48"/>
<keyword evidence="11" id="KW-1185">Reference proteome</keyword>
<dbReference type="GeneID" id="104598622"/>
<evidence type="ECO:0000256" key="3">
    <source>
        <dbReference type="ARBA" id="ARBA00022729"/>
    </source>
</evidence>
<dbReference type="Gene3D" id="2.40.70.10">
    <property type="entry name" value="Acid Proteases"/>
    <property type="match status" value="2"/>
</dbReference>
<evidence type="ECO:0000256" key="8">
    <source>
        <dbReference type="RuleBase" id="RU000454"/>
    </source>
</evidence>
<dbReference type="GO" id="GO:0004190">
    <property type="term" value="F:aspartic-type endopeptidase activity"/>
    <property type="evidence" value="ECO:0007669"/>
    <property type="project" value="UniProtKB-KW"/>
</dbReference>
<organism evidence="11 12">
    <name type="scientific">Nelumbo nucifera</name>
    <name type="common">Sacred lotus</name>
    <dbReference type="NCBI Taxonomy" id="4432"/>
    <lineage>
        <taxon>Eukaryota</taxon>
        <taxon>Viridiplantae</taxon>
        <taxon>Streptophyta</taxon>
        <taxon>Embryophyta</taxon>
        <taxon>Tracheophyta</taxon>
        <taxon>Spermatophyta</taxon>
        <taxon>Magnoliopsida</taxon>
        <taxon>Proteales</taxon>
        <taxon>Nelumbonaceae</taxon>
        <taxon>Nelumbo</taxon>
    </lineage>
</organism>
<dbReference type="OMA" id="CLRSCYK"/>
<dbReference type="InterPro" id="IPR001969">
    <property type="entry name" value="Aspartic_peptidase_AS"/>
</dbReference>
<dbReference type="PANTHER" id="PTHR13683">
    <property type="entry name" value="ASPARTYL PROTEASES"/>
    <property type="match status" value="1"/>
</dbReference>
<accession>A0A1U7ZX48</accession>
<proteinExistence type="inferred from homology"/>
<dbReference type="CDD" id="cd05472">
    <property type="entry name" value="cnd41_like"/>
    <property type="match status" value="1"/>
</dbReference>
<keyword evidence="4 8" id="KW-0064">Aspartyl protease</keyword>
<dbReference type="Pfam" id="PF14543">
    <property type="entry name" value="TAXi_N"/>
    <property type="match status" value="1"/>
</dbReference>
<feature type="chain" id="PRO_5010570324" evidence="9">
    <location>
        <begin position="23"/>
        <end position="470"/>
    </location>
</feature>
<keyword evidence="5 8" id="KW-0378">Hydrolase</keyword>
<name>A0A1U7ZX48_NELNU</name>
<dbReference type="FunFam" id="2.40.70.10:FF:000013">
    <property type="entry name" value="Aspartyl protease AED1"/>
    <property type="match status" value="1"/>
</dbReference>
<keyword evidence="2 8" id="KW-0645">Protease</keyword>
<dbReference type="RefSeq" id="XP_010259084.1">
    <property type="nucleotide sequence ID" value="XM_010260782.2"/>
</dbReference>
<sequence>MAIATSSFLCFLLSCSLLLAHGGEIADSHHHVIVTNSLIPAKTCTQSPKVSGSNQLRKLQVVHINGPCSPLGQGKKTNLNLGQILLQDELRVRSIHSRISNSKQSPLADSKAKIPAKSGRSLGTGNFVVNVGLGTPKRDLTLIFDTGSDLTWIQCKPCAVNCYQQNEPTFDPSQSSTYSNISCGSAECTQVGLATGNSPRCSSTCIYGVLYGDNSYSVGFYGRETLTLSASDVFPNFEFGCGQNNRGLFGSAAGLLGLGRNQISLVSQTATKFGKKFSYCLPSTSSGTGFLAFGNQVGTSSSSVKYTSLLTDSRGNSFYFVPLLGISVKGQRLAIPPTAFTSSGTIIDSGTVITRLPPAAYAALRSAFRQAMSKYPSTSSLSILDTCYDLSGYNTVTIPTITLHFGGGTGLAVDSSGILVVASLSQVCLAFAGNSDPSDVAILGNKQQQTFEVVYDVTGGKLGFGAGGCS</sequence>
<dbReference type="InterPro" id="IPR032799">
    <property type="entry name" value="TAXi_C"/>
</dbReference>
<dbReference type="PROSITE" id="PS51767">
    <property type="entry name" value="PEPTIDASE_A1"/>
    <property type="match status" value="1"/>
</dbReference>
<reference evidence="12" key="1">
    <citation type="submission" date="2025-08" db="UniProtKB">
        <authorList>
            <consortium name="RefSeq"/>
        </authorList>
    </citation>
    <scope>IDENTIFICATION</scope>
</reference>
<feature type="active site" evidence="7">
    <location>
        <position position="145"/>
    </location>
</feature>
<evidence type="ECO:0000313" key="12">
    <source>
        <dbReference type="RefSeq" id="XP_010259084.1"/>
    </source>
</evidence>
<keyword evidence="6" id="KW-1015">Disulfide bond</keyword>
<gene>
    <name evidence="12" type="primary">LOC104598622</name>
</gene>
<dbReference type="SUPFAM" id="SSF50630">
    <property type="entry name" value="Acid proteases"/>
    <property type="match status" value="1"/>
</dbReference>
<dbReference type="eggNOG" id="KOG1339">
    <property type="taxonomic scope" value="Eukaryota"/>
</dbReference>
<feature type="domain" description="Peptidase A1" evidence="10">
    <location>
        <begin position="127"/>
        <end position="465"/>
    </location>
</feature>
<dbReference type="FunCoup" id="A0A1U7ZX48">
    <property type="interactions" value="88"/>
</dbReference>